<evidence type="ECO:0000256" key="1">
    <source>
        <dbReference type="SAM" id="MobiDB-lite"/>
    </source>
</evidence>
<proteinExistence type="predicted"/>
<feature type="compositionally biased region" description="Polar residues" evidence="1">
    <location>
        <begin position="63"/>
        <end position="77"/>
    </location>
</feature>
<dbReference type="InterPro" id="IPR006527">
    <property type="entry name" value="F-box-assoc_dom_typ1"/>
</dbReference>
<reference evidence="4" key="1">
    <citation type="journal article" date="2011" name="Nature">
        <title>Genome sequence and analysis of the tuber crop potato.</title>
        <authorList>
            <consortium name="The Potato Genome Sequencing Consortium"/>
        </authorList>
    </citation>
    <scope>NUCLEOTIDE SEQUENCE [LARGE SCALE GENOMIC DNA]</scope>
    <source>
        <strain evidence="4">cv. DM1-3 516 R44</strain>
    </source>
</reference>
<dbReference type="InParanoid" id="M1A6C4"/>
<protein>
    <submittedName>
        <fullName evidence="3">F-Box protein</fullName>
    </submittedName>
</protein>
<dbReference type="PANTHER" id="PTHR31672:SF13">
    <property type="entry name" value="F-BOX PROTEIN CPR30-LIKE"/>
    <property type="match status" value="1"/>
</dbReference>
<feature type="region of interest" description="Disordered" evidence="1">
    <location>
        <begin position="1"/>
        <end position="77"/>
    </location>
</feature>
<dbReference type="InterPro" id="IPR001810">
    <property type="entry name" value="F-box_dom"/>
</dbReference>
<keyword evidence="4" id="KW-1185">Reference proteome</keyword>
<reference evidence="3" key="2">
    <citation type="submission" date="2015-06" db="UniProtKB">
        <authorList>
            <consortium name="EnsemblPlants"/>
        </authorList>
    </citation>
    <scope>IDENTIFICATION</scope>
    <source>
        <strain evidence="3">DM1-3 516 R44</strain>
    </source>
</reference>
<sequence>MESLGDEAASRHPKRSNPGNPAQFPSVSSKDPVLPMPNLPVEPVTQNLSQGDEAVSRHPKRSNLGNPVQFPSVSSKDSVLPMPNLSVEFVTEILSQGDEAVSRYPKRSNPAQFLSISSKDSVLPMPNLPVELVTEILFRLPVKSLLQFRSVSKSWLSLISSPEFVKNHLLLSAGNKDYTHYGVMFKVASSASHGVTDCSLSSLLHHPVTEAIDLDYPGKYPKDHRYPRIVGSVNGLICLAVSLFNGVQELVLWNPSTRKYNRLPNYRLHRPRGYCCLQEHRGKCNFGFGYNELQDDYKVVGIFTVYKSIQLCRVEVHIYSLRSNSWRRINDSAWDFLHVPGKLVNRKLYWLQNSWNISSIDLGNEKWTEIEKPFSFKEYGHFVLGVLGSDLSVLCDYKNCHADVWIMKEYEAKTSWTKMLTIRADNDGMLHIREPPLLVTNEGDILFEIGSRMAKYNPKDNSFRYLDVTNFAPYVEAEIYVKSLVCPFSHNE</sequence>
<accession>M1A6C4</accession>
<evidence type="ECO:0000313" key="4">
    <source>
        <dbReference type="Proteomes" id="UP000011115"/>
    </source>
</evidence>
<dbReference type="PANTHER" id="PTHR31672">
    <property type="entry name" value="BNACNNG10540D PROTEIN"/>
    <property type="match status" value="1"/>
</dbReference>
<dbReference type="RefSeq" id="XP_015158343.1">
    <property type="nucleotide sequence ID" value="XM_015302857.1"/>
</dbReference>
<dbReference type="CDD" id="cd22157">
    <property type="entry name" value="F-box_AtFBW1-like"/>
    <property type="match status" value="1"/>
</dbReference>
<feature type="domain" description="F-box" evidence="2">
    <location>
        <begin position="122"/>
        <end position="168"/>
    </location>
</feature>
<dbReference type="NCBIfam" id="TIGR01640">
    <property type="entry name" value="F_box_assoc_1"/>
    <property type="match status" value="1"/>
</dbReference>
<dbReference type="Pfam" id="PF00646">
    <property type="entry name" value="F-box"/>
    <property type="match status" value="1"/>
</dbReference>
<dbReference type="EnsemblPlants" id="PGSC0003DMT400015653">
    <property type="protein sequence ID" value="PGSC0003DMT400015653"/>
    <property type="gene ID" value="PGSC0003DMG400006107"/>
</dbReference>
<dbReference type="Proteomes" id="UP000011115">
    <property type="component" value="Unassembled WGS sequence"/>
</dbReference>
<dbReference type="InterPro" id="IPR036047">
    <property type="entry name" value="F-box-like_dom_sf"/>
</dbReference>
<dbReference type="OrthoDB" id="591557at2759"/>
<organism evidence="3 4">
    <name type="scientific">Solanum tuberosum</name>
    <name type="common">Potato</name>
    <dbReference type="NCBI Taxonomy" id="4113"/>
    <lineage>
        <taxon>Eukaryota</taxon>
        <taxon>Viridiplantae</taxon>
        <taxon>Streptophyta</taxon>
        <taxon>Embryophyta</taxon>
        <taxon>Tracheophyta</taxon>
        <taxon>Spermatophyta</taxon>
        <taxon>Magnoliopsida</taxon>
        <taxon>eudicotyledons</taxon>
        <taxon>Gunneridae</taxon>
        <taxon>Pentapetalae</taxon>
        <taxon>asterids</taxon>
        <taxon>lamiids</taxon>
        <taxon>Solanales</taxon>
        <taxon>Solanaceae</taxon>
        <taxon>Solanoideae</taxon>
        <taxon>Solaneae</taxon>
        <taxon>Solanum</taxon>
    </lineage>
</organism>
<dbReference type="HOGENOM" id="CLU_027176_1_0_1"/>
<dbReference type="SUPFAM" id="SSF81383">
    <property type="entry name" value="F-box domain"/>
    <property type="match status" value="1"/>
</dbReference>
<dbReference type="Gene3D" id="1.20.1280.50">
    <property type="match status" value="1"/>
</dbReference>
<evidence type="ECO:0000259" key="2">
    <source>
        <dbReference type="PROSITE" id="PS50181"/>
    </source>
</evidence>
<dbReference type="AlphaFoldDB" id="M1A6C4"/>
<dbReference type="Gramene" id="PGSC0003DMT400015653">
    <property type="protein sequence ID" value="PGSC0003DMT400015653"/>
    <property type="gene ID" value="PGSC0003DMG400006107"/>
</dbReference>
<evidence type="ECO:0000313" key="3">
    <source>
        <dbReference type="EnsemblPlants" id="PGSC0003DMT400015653"/>
    </source>
</evidence>
<dbReference type="SMART" id="SM00256">
    <property type="entry name" value="FBOX"/>
    <property type="match status" value="1"/>
</dbReference>
<dbReference type="InterPro" id="IPR017451">
    <property type="entry name" value="F-box-assoc_interact_dom"/>
</dbReference>
<dbReference type="PaxDb" id="4113-PGSC0003DMT400015653"/>
<dbReference type="InterPro" id="IPR050796">
    <property type="entry name" value="SCF_F-box_component"/>
</dbReference>
<dbReference type="PROSITE" id="PS50181">
    <property type="entry name" value="FBOX"/>
    <property type="match status" value="1"/>
</dbReference>
<feature type="compositionally biased region" description="Polar residues" evidence="1">
    <location>
        <begin position="17"/>
        <end position="29"/>
    </location>
</feature>
<gene>
    <name evidence="3" type="primary">LOC102587989</name>
</gene>
<dbReference type="GeneID" id="102587989"/>
<name>M1A6C4_SOLTU</name>
<dbReference type="Pfam" id="PF07734">
    <property type="entry name" value="FBA_1"/>
    <property type="match status" value="1"/>
</dbReference>
<dbReference type="KEGG" id="sot:102587989"/>
<dbReference type="eggNOG" id="ENOG502QUVH">
    <property type="taxonomic scope" value="Eukaryota"/>
</dbReference>
<dbReference type="FunCoup" id="M1A6C4">
    <property type="interactions" value="5"/>
</dbReference>